<keyword evidence="1" id="KW-0560">Oxidoreductase</keyword>
<evidence type="ECO:0000256" key="1">
    <source>
        <dbReference type="ARBA" id="ARBA00023002"/>
    </source>
</evidence>
<feature type="domain" description="Radical SAM core" evidence="2">
    <location>
        <begin position="39"/>
        <end position="275"/>
    </location>
</feature>
<protein>
    <recommendedName>
        <fullName evidence="2">Radical SAM core domain-containing protein</fullName>
    </recommendedName>
</protein>
<dbReference type="SFLD" id="SFLDG01082">
    <property type="entry name" value="B12-binding_domain_containing"/>
    <property type="match status" value="1"/>
</dbReference>
<dbReference type="GO" id="GO:0005737">
    <property type="term" value="C:cytoplasm"/>
    <property type="evidence" value="ECO:0007669"/>
    <property type="project" value="TreeGrafter"/>
</dbReference>
<dbReference type="SUPFAM" id="SSF102114">
    <property type="entry name" value="Radical SAM enzymes"/>
    <property type="match status" value="1"/>
</dbReference>
<evidence type="ECO:0000259" key="2">
    <source>
        <dbReference type="PROSITE" id="PS51918"/>
    </source>
</evidence>
<dbReference type="PANTHER" id="PTHR13932">
    <property type="entry name" value="COPROPORPHYRINIGEN III OXIDASE"/>
    <property type="match status" value="1"/>
</dbReference>
<comment type="caution">
    <text evidence="3">The sequence shown here is derived from an EMBL/GenBank/DDBJ whole genome shotgun (WGS) entry which is preliminary data.</text>
</comment>
<dbReference type="SMART" id="SM00729">
    <property type="entry name" value="Elp3"/>
    <property type="match status" value="1"/>
</dbReference>
<dbReference type="Proteomes" id="UP000196531">
    <property type="component" value="Unassembled WGS sequence"/>
</dbReference>
<dbReference type="Pfam" id="PF04055">
    <property type="entry name" value="Radical_SAM"/>
    <property type="match status" value="1"/>
</dbReference>
<dbReference type="GO" id="GO:0051989">
    <property type="term" value="F:coproporphyrinogen dehydrogenase activity"/>
    <property type="evidence" value="ECO:0007669"/>
    <property type="project" value="TreeGrafter"/>
</dbReference>
<sequence length="420" mass="48483">MDNLKELLLNFHAPGRRYSYYPALPSWKHKFTQDEVLSSMNLKEVDLYIHLPFCENLCTFCGCNIKVTKDRSQFKDYIDLILKEWKEYQTLSNELVINSIYLGGGTPTYLNETELNYLMEGIFKNVKVSENFKGTVESDPRVDQKLQLRALANYGFKNISLGVQDLDERTLSNVNRHQHTTDIFKTINTAREENFEFINIDLIYGLPFQTKKSFENTATKILELAPTSISNYPLAKVPWQTGPQNAYGIYEPLNVSEMYDLYILADDIFHSSGFSLLGMGHYSNLQEKQFRNIMGYTTNKTVDLLGLGVSSLSNVGDILFQREKILEKYMYNPFAEVIGHRKSEKEIRLEQLFHQVTCDHIITKSSLAKVIEEESLEKLEKTFSYLTNNGLLIDDKESYAISKDGKHFLRTICQTIENFS</sequence>
<dbReference type="GO" id="GO:0006782">
    <property type="term" value="P:protoporphyrinogen IX biosynthetic process"/>
    <property type="evidence" value="ECO:0007669"/>
    <property type="project" value="TreeGrafter"/>
</dbReference>
<dbReference type="PROSITE" id="PS51918">
    <property type="entry name" value="RADICAL_SAM"/>
    <property type="match status" value="1"/>
</dbReference>
<dbReference type="InterPro" id="IPR023404">
    <property type="entry name" value="rSAM_horseshoe"/>
</dbReference>
<evidence type="ECO:0000313" key="4">
    <source>
        <dbReference type="Proteomes" id="UP000196531"/>
    </source>
</evidence>
<dbReference type="GO" id="GO:0051539">
    <property type="term" value="F:4 iron, 4 sulfur cluster binding"/>
    <property type="evidence" value="ECO:0007669"/>
    <property type="project" value="TreeGrafter"/>
</dbReference>
<name>A0A1Y5F9S8_9BACT</name>
<dbReference type="SFLD" id="SFLDG01065">
    <property type="entry name" value="anaerobic_coproporphyrinogen-I"/>
    <property type="match status" value="1"/>
</dbReference>
<reference evidence="4" key="1">
    <citation type="journal article" date="2017" name="Proc. Natl. Acad. Sci. U.S.A.">
        <title>Simulation of Deepwater Horizon oil plume reveals substrate specialization within a complex community of hydrocarbon-degraders.</title>
        <authorList>
            <person name="Hu P."/>
            <person name="Dubinsky E.A."/>
            <person name="Probst A.J."/>
            <person name="Wang J."/>
            <person name="Sieber C.M.K."/>
            <person name="Tom L.M."/>
            <person name="Gardinali P."/>
            <person name="Banfield J.F."/>
            <person name="Atlas R.M."/>
            <person name="Andersen G.L."/>
        </authorList>
    </citation>
    <scope>NUCLEOTIDE SEQUENCE [LARGE SCALE GENOMIC DNA]</scope>
</reference>
<dbReference type="EMBL" id="MAAO01000005">
    <property type="protein sequence ID" value="OUR97891.1"/>
    <property type="molecule type" value="Genomic_DNA"/>
</dbReference>
<dbReference type="PANTHER" id="PTHR13932:SF6">
    <property type="entry name" value="OXYGEN-INDEPENDENT COPROPORPHYRINOGEN III OXIDASE"/>
    <property type="match status" value="1"/>
</dbReference>
<dbReference type="InterPro" id="IPR006638">
    <property type="entry name" value="Elp3/MiaA/NifB-like_rSAM"/>
</dbReference>
<dbReference type="Gene3D" id="3.80.30.20">
    <property type="entry name" value="tm_1862 like domain"/>
    <property type="match status" value="1"/>
</dbReference>
<dbReference type="InterPro" id="IPR058240">
    <property type="entry name" value="rSAM_sf"/>
</dbReference>
<organism evidence="3 4">
    <name type="scientific">Halobacteriovorax marinus</name>
    <dbReference type="NCBI Taxonomy" id="97084"/>
    <lineage>
        <taxon>Bacteria</taxon>
        <taxon>Pseudomonadati</taxon>
        <taxon>Bdellovibrionota</taxon>
        <taxon>Bacteriovoracia</taxon>
        <taxon>Bacteriovoracales</taxon>
        <taxon>Halobacteriovoraceae</taxon>
        <taxon>Halobacteriovorax</taxon>
    </lineage>
</organism>
<dbReference type="InterPro" id="IPR007197">
    <property type="entry name" value="rSAM"/>
</dbReference>
<proteinExistence type="predicted"/>
<dbReference type="AlphaFoldDB" id="A0A1Y5F9S8"/>
<dbReference type="SFLD" id="SFLDS00029">
    <property type="entry name" value="Radical_SAM"/>
    <property type="match status" value="1"/>
</dbReference>
<accession>A0A1Y5F9S8</accession>
<evidence type="ECO:0000313" key="3">
    <source>
        <dbReference type="EMBL" id="OUR97891.1"/>
    </source>
</evidence>
<dbReference type="InterPro" id="IPR034505">
    <property type="entry name" value="Coproporphyrinogen-III_oxidase"/>
</dbReference>
<gene>
    <name evidence="3" type="ORF">A9Q84_06760</name>
</gene>